<proteinExistence type="predicted"/>
<name>A0A6A5XGL4_9PLEO</name>
<protein>
    <submittedName>
        <fullName evidence="2">Uncharacterized protein</fullName>
    </submittedName>
</protein>
<evidence type="ECO:0000313" key="3">
    <source>
        <dbReference type="Proteomes" id="UP000799778"/>
    </source>
</evidence>
<dbReference type="RefSeq" id="XP_033380335.1">
    <property type="nucleotide sequence ID" value="XM_033522563.1"/>
</dbReference>
<dbReference type="AlphaFoldDB" id="A0A6A5XGL4"/>
<sequence>MAGSFPHFRHHKQNHTTYDTPHSSNSPDTTTTTTTIITIIINTTQFPLTVPPPVYFFSPPFACCFHCAQIVSPCEGLEHIEHRVFFPSDTYHLPPPLPDREQSPSNNPMPQITQFEILISSQCVAFFYLHPSLTKCSAPNTQHATPRFVPTISTNRCKESTLDGKDARIMQHHLSLFPIEPRYATTWAV</sequence>
<evidence type="ECO:0000256" key="1">
    <source>
        <dbReference type="SAM" id="MobiDB-lite"/>
    </source>
</evidence>
<feature type="region of interest" description="Disordered" evidence="1">
    <location>
        <begin position="1"/>
        <end position="31"/>
    </location>
</feature>
<keyword evidence="3" id="KW-1185">Reference proteome</keyword>
<reference evidence="2" key="1">
    <citation type="journal article" date="2020" name="Stud. Mycol.">
        <title>101 Dothideomycetes genomes: a test case for predicting lifestyles and emergence of pathogens.</title>
        <authorList>
            <person name="Haridas S."/>
            <person name="Albert R."/>
            <person name="Binder M."/>
            <person name="Bloem J."/>
            <person name="Labutti K."/>
            <person name="Salamov A."/>
            <person name="Andreopoulos B."/>
            <person name="Baker S."/>
            <person name="Barry K."/>
            <person name="Bills G."/>
            <person name="Bluhm B."/>
            <person name="Cannon C."/>
            <person name="Castanera R."/>
            <person name="Culley D."/>
            <person name="Daum C."/>
            <person name="Ezra D."/>
            <person name="Gonzalez J."/>
            <person name="Henrissat B."/>
            <person name="Kuo A."/>
            <person name="Liang C."/>
            <person name="Lipzen A."/>
            <person name="Lutzoni F."/>
            <person name="Magnuson J."/>
            <person name="Mondo S."/>
            <person name="Nolan M."/>
            <person name="Ohm R."/>
            <person name="Pangilinan J."/>
            <person name="Park H.-J."/>
            <person name="Ramirez L."/>
            <person name="Alfaro M."/>
            <person name="Sun H."/>
            <person name="Tritt A."/>
            <person name="Yoshinaga Y."/>
            <person name="Zwiers L.-H."/>
            <person name="Turgeon B."/>
            <person name="Goodwin S."/>
            <person name="Spatafora J."/>
            <person name="Crous P."/>
            <person name="Grigoriev I."/>
        </authorList>
    </citation>
    <scope>NUCLEOTIDE SEQUENCE</scope>
    <source>
        <strain evidence="2">CBS 175.79</strain>
    </source>
</reference>
<dbReference type="EMBL" id="ML978073">
    <property type="protein sequence ID" value="KAF2011996.1"/>
    <property type="molecule type" value="Genomic_DNA"/>
</dbReference>
<organism evidence="2 3">
    <name type="scientific">Aaosphaeria arxii CBS 175.79</name>
    <dbReference type="NCBI Taxonomy" id="1450172"/>
    <lineage>
        <taxon>Eukaryota</taxon>
        <taxon>Fungi</taxon>
        <taxon>Dikarya</taxon>
        <taxon>Ascomycota</taxon>
        <taxon>Pezizomycotina</taxon>
        <taxon>Dothideomycetes</taxon>
        <taxon>Pleosporomycetidae</taxon>
        <taxon>Pleosporales</taxon>
        <taxon>Pleosporales incertae sedis</taxon>
        <taxon>Aaosphaeria</taxon>
    </lineage>
</organism>
<gene>
    <name evidence="2" type="ORF">BU24DRAFT_267434</name>
</gene>
<dbReference type="Proteomes" id="UP000799778">
    <property type="component" value="Unassembled WGS sequence"/>
</dbReference>
<evidence type="ECO:0000313" key="2">
    <source>
        <dbReference type="EMBL" id="KAF2011996.1"/>
    </source>
</evidence>
<feature type="compositionally biased region" description="Polar residues" evidence="1">
    <location>
        <begin position="15"/>
        <end position="28"/>
    </location>
</feature>
<accession>A0A6A5XGL4</accession>
<dbReference type="GeneID" id="54279960"/>